<dbReference type="Ensembl" id="ENSORLT00020015849.1">
    <property type="protein sequence ID" value="ENSORLP00020009464.1"/>
    <property type="gene ID" value="ENSORLG00020010380.1"/>
</dbReference>
<protein>
    <submittedName>
        <fullName evidence="2">Uncharacterized LOC101162837</fullName>
    </submittedName>
</protein>
<name>A0A3P9KLR4_ORYLA</name>
<feature type="compositionally biased region" description="Polar residues" evidence="1">
    <location>
        <begin position="236"/>
        <end position="247"/>
    </location>
</feature>
<feature type="compositionally biased region" description="Basic and acidic residues" evidence="1">
    <location>
        <begin position="45"/>
        <end position="55"/>
    </location>
</feature>
<dbReference type="Proteomes" id="UP000265180">
    <property type="component" value="Chromosome 7"/>
</dbReference>
<proteinExistence type="predicted"/>
<feature type="region of interest" description="Disordered" evidence="1">
    <location>
        <begin position="523"/>
        <end position="553"/>
    </location>
</feature>
<feature type="region of interest" description="Disordered" evidence="1">
    <location>
        <begin position="1"/>
        <end position="66"/>
    </location>
</feature>
<feature type="region of interest" description="Disordered" evidence="1">
    <location>
        <begin position="282"/>
        <end position="321"/>
    </location>
</feature>
<reference evidence="2 3" key="2">
    <citation type="submission" date="2017-04" db="EMBL/GenBank/DDBJ databases">
        <title>CpG methylation of centromeres and impact of large insertions on vertebrate speciation.</title>
        <authorList>
            <person name="Ichikawa K."/>
            <person name="Yoshimura J."/>
            <person name="Morishita S."/>
        </authorList>
    </citation>
    <scope>NUCLEOTIDE SEQUENCE</scope>
    <source>
        <strain evidence="2 3">HNI</strain>
    </source>
</reference>
<organism evidence="2 3">
    <name type="scientific">Oryzias latipes</name>
    <name type="common">Japanese rice fish</name>
    <name type="synonym">Japanese killifish</name>
    <dbReference type="NCBI Taxonomy" id="8090"/>
    <lineage>
        <taxon>Eukaryota</taxon>
        <taxon>Metazoa</taxon>
        <taxon>Chordata</taxon>
        <taxon>Craniata</taxon>
        <taxon>Vertebrata</taxon>
        <taxon>Euteleostomi</taxon>
        <taxon>Actinopterygii</taxon>
        <taxon>Neopterygii</taxon>
        <taxon>Teleostei</taxon>
        <taxon>Neoteleostei</taxon>
        <taxon>Acanthomorphata</taxon>
        <taxon>Ovalentaria</taxon>
        <taxon>Atherinomorphae</taxon>
        <taxon>Beloniformes</taxon>
        <taxon>Adrianichthyidae</taxon>
        <taxon>Oryziinae</taxon>
        <taxon>Oryzias</taxon>
    </lineage>
</organism>
<feature type="compositionally biased region" description="Basic and acidic residues" evidence="1">
    <location>
        <begin position="523"/>
        <end position="532"/>
    </location>
</feature>
<reference key="1">
    <citation type="journal article" date="2007" name="Nature">
        <title>The medaka draft genome and insights into vertebrate genome evolution.</title>
        <authorList>
            <person name="Kasahara M."/>
            <person name="Naruse K."/>
            <person name="Sasaki S."/>
            <person name="Nakatani Y."/>
            <person name="Qu W."/>
            <person name="Ahsan B."/>
            <person name="Yamada T."/>
            <person name="Nagayasu Y."/>
            <person name="Doi K."/>
            <person name="Kasai Y."/>
            <person name="Jindo T."/>
            <person name="Kobayashi D."/>
            <person name="Shimada A."/>
            <person name="Toyoda A."/>
            <person name="Kuroki Y."/>
            <person name="Fujiyama A."/>
            <person name="Sasaki T."/>
            <person name="Shimizu A."/>
            <person name="Asakawa S."/>
            <person name="Shimizu N."/>
            <person name="Hashimoto S."/>
            <person name="Yang J."/>
            <person name="Lee Y."/>
            <person name="Matsushima K."/>
            <person name="Sugano S."/>
            <person name="Sakaizumi M."/>
            <person name="Narita T."/>
            <person name="Ohishi K."/>
            <person name="Haga S."/>
            <person name="Ohta F."/>
            <person name="Nomoto H."/>
            <person name="Nogata K."/>
            <person name="Morishita T."/>
            <person name="Endo T."/>
            <person name="Shin-I T."/>
            <person name="Takeda H."/>
            <person name="Morishita S."/>
            <person name="Kohara Y."/>
        </authorList>
    </citation>
    <scope>NUCLEOTIDE SEQUENCE [LARGE SCALE GENOMIC DNA]</scope>
    <source>
        <strain>Hd-rR</strain>
    </source>
</reference>
<feature type="compositionally biased region" description="Polar residues" evidence="1">
    <location>
        <begin position="283"/>
        <end position="299"/>
    </location>
</feature>
<dbReference type="AlphaFoldDB" id="A0A3P9KLR4"/>
<feature type="region of interest" description="Disordered" evidence="1">
    <location>
        <begin position="83"/>
        <end position="190"/>
    </location>
</feature>
<reference evidence="2" key="3">
    <citation type="submission" date="2025-08" db="UniProtKB">
        <authorList>
            <consortium name="Ensembl"/>
        </authorList>
    </citation>
    <scope>IDENTIFICATION</scope>
    <source>
        <strain evidence="2">HNI</strain>
    </source>
</reference>
<evidence type="ECO:0000313" key="3">
    <source>
        <dbReference type="Proteomes" id="UP000265180"/>
    </source>
</evidence>
<sequence>MDFSPVLGQQSQNKIRSDFERVKNEHNKRQVDLKLNKPLAPSHLLNKDTENKDPSESGQKAPLQAGISKLPVLAKSLRLQMPSHFKQSHHRWEEKPLAGKAKKKKPCTRPIPFNLSQPKNTKIESKSQLSVAASTKTHANKPESRMLNVKHTKHRAALSSTWDPTEDVRKNHGKAAKKESHLPGQLGPSNTLKKVVAFSNVSSSSTSGKADCPSVQSALSAELRLGNMKLLSLKETSTNSQTVQNSEPIVVQKPPNEKKDNFQSDPSALLSILQNEGIDVSSRAPSSLQSRPYSYQPQRVSVLKSKQKPAPSSAGLVRPGHFSPDTAALQSILLTDGVTAGAPVGATPRNSVCPPGRGTSIYTAQRVPVGKTPVEITGGPVAALKKTPQTKWTPQRVPNPSYQPMSAMKWHSSAQRSLHKTPGFESCKSKLQKEEIVQRLFCDAEDVQSVNVETEDLDAKNGEKQLPIQASSKKVLFEEKLTRGASDEEEETRETLLPEPPRESVIFMSTGKKLFRVSRFDDTESWDQKDHQGPVLEPQNEPKEHSELSVGPEPVHQIIPSAQRVQKDLIAQKPCSRSSAVALLRKRFPPLEELRLDEEVAFFISLSLPSNNGCPPPRPRCENPLAVLLHFKESTAFLPIRLDPLYISSPCSSPLNE</sequence>
<accession>A0A3P9KLR4</accession>
<feature type="compositionally biased region" description="Polar residues" evidence="1">
    <location>
        <begin position="114"/>
        <end position="137"/>
    </location>
</feature>
<reference evidence="2" key="4">
    <citation type="submission" date="2025-09" db="UniProtKB">
        <authorList>
            <consortium name="Ensembl"/>
        </authorList>
    </citation>
    <scope>IDENTIFICATION</scope>
    <source>
        <strain evidence="2">HNI</strain>
    </source>
</reference>
<evidence type="ECO:0000256" key="1">
    <source>
        <dbReference type="SAM" id="MobiDB-lite"/>
    </source>
</evidence>
<feature type="compositionally biased region" description="Basic and acidic residues" evidence="1">
    <location>
        <begin position="166"/>
        <end position="181"/>
    </location>
</feature>
<feature type="compositionally biased region" description="Basic and acidic residues" evidence="1">
    <location>
        <begin position="15"/>
        <end position="35"/>
    </location>
</feature>
<feature type="region of interest" description="Disordered" evidence="1">
    <location>
        <begin position="236"/>
        <end position="263"/>
    </location>
</feature>
<evidence type="ECO:0000313" key="2">
    <source>
        <dbReference type="Ensembl" id="ENSORLP00020009464.1"/>
    </source>
</evidence>